<dbReference type="EMBL" id="JAPDRP010000036">
    <property type="protein sequence ID" value="KAJ9634094.1"/>
    <property type="molecule type" value="Genomic_DNA"/>
</dbReference>
<protein>
    <submittedName>
        <fullName evidence="1">Uncharacterized protein</fullName>
    </submittedName>
</protein>
<reference evidence="1" key="1">
    <citation type="submission" date="2022-10" db="EMBL/GenBank/DDBJ databases">
        <title>Culturing micro-colonial fungi from biological soil crusts in the Mojave desert and describing Neophaeococcomyces mojavensis, and introducing the new genera and species Taxawa tesnikishii.</title>
        <authorList>
            <person name="Kurbessoian T."/>
            <person name="Stajich J.E."/>
        </authorList>
    </citation>
    <scope>NUCLEOTIDE SEQUENCE</scope>
    <source>
        <strain evidence="1">JES_115</strain>
    </source>
</reference>
<keyword evidence="2" id="KW-1185">Reference proteome</keyword>
<comment type="caution">
    <text evidence="1">The sequence shown here is derived from an EMBL/GenBank/DDBJ whole genome shotgun (WGS) entry which is preliminary data.</text>
</comment>
<sequence length="122" mass="13103">MAPSPPPASPLEGEVITERPEHQRPHRAVAQPADYRALHRGRQPVRKSTAATATPAIQQTASTAETQPTNTSASNLAKILQVVLDIQERLERAEARAEAAEERANAAEERANAAEARAARLA</sequence>
<name>A0ACC2YFI1_9PEZI</name>
<organism evidence="1 2">
    <name type="scientific">Coniosporium tulheliwenetii</name>
    <dbReference type="NCBI Taxonomy" id="3383036"/>
    <lineage>
        <taxon>Eukaryota</taxon>
        <taxon>Fungi</taxon>
        <taxon>Dikarya</taxon>
        <taxon>Ascomycota</taxon>
        <taxon>Pezizomycotina</taxon>
        <taxon>Dothideomycetes</taxon>
        <taxon>Dothideomycetes incertae sedis</taxon>
        <taxon>Coniosporium</taxon>
    </lineage>
</organism>
<evidence type="ECO:0000313" key="2">
    <source>
        <dbReference type="Proteomes" id="UP001172680"/>
    </source>
</evidence>
<proteinExistence type="predicted"/>
<gene>
    <name evidence="1" type="ORF">H2199_009125</name>
</gene>
<dbReference type="Proteomes" id="UP001172680">
    <property type="component" value="Unassembled WGS sequence"/>
</dbReference>
<accession>A0ACC2YFI1</accession>
<evidence type="ECO:0000313" key="1">
    <source>
        <dbReference type="EMBL" id="KAJ9634094.1"/>
    </source>
</evidence>